<name>A0AAF1JVA0_9PROT</name>
<evidence type="ECO:0000259" key="1">
    <source>
        <dbReference type="Pfam" id="PF05050"/>
    </source>
</evidence>
<dbReference type="PANTHER" id="PTHR34203">
    <property type="entry name" value="METHYLTRANSFERASE, FKBM FAMILY PROTEIN"/>
    <property type="match status" value="1"/>
</dbReference>
<organism evidence="2 3">
    <name type="scientific">Plastoroseomonas arctica</name>
    <dbReference type="NCBI Taxonomy" id="1509237"/>
    <lineage>
        <taxon>Bacteria</taxon>
        <taxon>Pseudomonadati</taxon>
        <taxon>Pseudomonadota</taxon>
        <taxon>Alphaproteobacteria</taxon>
        <taxon>Acetobacterales</taxon>
        <taxon>Acetobacteraceae</taxon>
        <taxon>Plastoroseomonas</taxon>
    </lineage>
</organism>
<keyword evidence="2" id="KW-0489">Methyltransferase</keyword>
<dbReference type="SUPFAM" id="SSF53335">
    <property type="entry name" value="S-adenosyl-L-methionine-dependent methyltransferases"/>
    <property type="match status" value="1"/>
</dbReference>
<gene>
    <name evidence="2" type="ORF">GXW79_03050</name>
</gene>
<dbReference type="Proteomes" id="UP001196068">
    <property type="component" value="Unassembled WGS sequence"/>
</dbReference>
<dbReference type="InterPro" id="IPR006342">
    <property type="entry name" value="FkbM_mtfrase"/>
</dbReference>
<comment type="caution">
    <text evidence="2">The sequence shown here is derived from an EMBL/GenBank/DDBJ whole genome shotgun (WGS) entry which is preliminary data.</text>
</comment>
<feature type="domain" description="Methyltransferase FkbM" evidence="1">
    <location>
        <begin position="111"/>
        <end position="277"/>
    </location>
</feature>
<proteinExistence type="predicted"/>
<dbReference type="AlphaFoldDB" id="A0AAF1JVA0"/>
<dbReference type="Gene3D" id="3.40.50.150">
    <property type="entry name" value="Vaccinia Virus protein VP39"/>
    <property type="match status" value="1"/>
</dbReference>
<dbReference type="EMBL" id="JAAEDH010000002">
    <property type="protein sequence ID" value="MBR0654051.1"/>
    <property type="molecule type" value="Genomic_DNA"/>
</dbReference>
<reference evidence="2" key="1">
    <citation type="submission" date="2020-01" db="EMBL/GenBank/DDBJ databases">
        <authorList>
            <person name="Rat A."/>
        </authorList>
    </citation>
    <scope>NUCLEOTIDE SEQUENCE</scope>
    <source>
        <strain evidence="2">LMG 28251</strain>
    </source>
</reference>
<dbReference type="NCBIfam" id="TIGR01444">
    <property type="entry name" value="fkbM_fam"/>
    <property type="match status" value="1"/>
</dbReference>
<dbReference type="GO" id="GO:0032259">
    <property type="term" value="P:methylation"/>
    <property type="evidence" value="ECO:0007669"/>
    <property type="project" value="UniProtKB-KW"/>
</dbReference>
<dbReference type="Pfam" id="PF05050">
    <property type="entry name" value="Methyltransf_21"/>
    <property type="match status" value="1"/>
</dbReference>
<protein>
    <submittedName>
        <fullName evidence="2">FkbM family methyltransferase</fullName>
    </submittedName>
</protein>
<evidence type="ECO:0000313" key="3">
    <source>
        <dbReference type="Proteomes" id="UP001196068"/>
    </source>
</evidence>
<keyword evidence="3" id="KW-1185">Reference proteome</keyword>
<keyword evidence="2" id="KW-0808">Transferase</keyword>
<dbReference type="PANTHER" id="PTHR34203:SF13">
    <property type="entry name" value="EXPRESSED PROTEIN"/>
    <property type="match status" value="1"/>
</dbReference>
<dbReference type="InterPro" id="IPR029063">
    <property type="entry name" value="SAM-dependent_MTases_sf"/>
</dbReference>
<reference evidence="2" key="2">
    <citation type="journal article" date="2021" name="Syst. Appl. Microbiol.">
        <title>Roseomonas hellenica sp. nov., isolated from roots of wild-growing Alkanna tinctoria.</title>
        <authorList>
            <person name="Rat A."/>
            <person name="Naranjo H.D."/>
            <person name="Lebbe L."/>
            <person name="Cnockaert M."/>
            <person name="Krigas N."/>
            <person name="Grigoriadou K."/>
            <person name="Maloupa E."/>
            <person name="Willems A."/>
        </authorList>
    </citation>
    <scope>NUCLEOTIDE SEQUENCE</scope>
    <source>
        <strain evidence="2">LMG 28251</strain>
    </source>
</reference>
<accession>A0AAF1JVA0</accession>
<dbReference type="RefSeq" id="WP_211872749.1">
    <property type="nucleotide sequence ID" value="NZ_JAAEDH010000002.1"/>
</dbReference>
<sequence length="317" mass="34566">MDVLHMDHDTAATIEALRHDVARLAARLEDVAGVVTAGYHENLFWLRRIHNSSAIYLGGHVALTHLSNGCRAYIDTRSKDVGVHILQTGTWETPYTEAFKSLLRPGARVVDVGANLGWYALVAAPIVGREGRVYAVEPNPELARMVYWSLRTNGFGAFSKVFDVAVGDVPDVVDLVSRPDMPGGGYIRPTVHAVEDPAPSTTRVASVPLDTLLAEEAAPIDVLKMDVEGWEGMALRGMRATMDRSPGLRMLIEWSTQQDGSPAPRREMAETLEGRGYTPHRIDGQGKLIRAEWGALLEETALINLVLLPAGDAMLEG</sequence>
<evidence type="ECO:0000313" key="2">
    <source>
        <dbReference type="EMBL" id="MBR0654051.1"/>
    </source>
</evidence>
<dbReference type="GO" id="GO:0008168">
    <property type="term" value="F:methyltransferase activity"/>
    <property type="evidence" value="ECO:0007669"/>
    <property type="project" value="UniProtKB-KW"/>
</dbReference>
<dbReference type="InterPro" id="IPR052514">
    <property type="entry name" value="SAM-dependent_MTase"/>
</dbReference>